<sequence>MESREEQGVDIVHQPRDVRGAEIILRTHRRRLVFLGGLIASALFGLIAAWLAISSAL</sequence>
<organism evidence="2 3">
    <name type="scientific">Sphingopyxis flava</name>
    <dbReference type="NCBI Taxonomy" id="1507287"/>
    <lineage>
        <taxon>Bacteria</taxon>
        <taxon>Pseudomonadati</taxon>
        <taxon>Pseudomonadota</taxon>
        <taxon>Alphaproteobacteria</taxon>
        <taxon>Sphingomonadales</taxon>
        <taxon>Sphingomonadaceae</taxon>
        <taxon>Sphingopyxis</taxon>
    </lineage>
</organism>
<keyword evidence="1" id="KW-1133">Transmembrane helix</keyword>
<reference evidence="3" key="1">
    <citation type="submission" date="2017-02" db="EMBL/GenBank/DDBJ databases">
        <authorList>
            <person name="Varghese N."/>
            <person name="Submissions S."/>
        </authorList>
    </citation>
    <scope>NUCLEOTIDE SEQUENCE [LARGE SCALE GENOMIC DNA]</scope>
    <source>
        <strain evidence="3">R11H</strain>
    </source>
</reference>
<evidence type="ECO:0000313" key="2">
    <source>
        <dbReference type="EMBL" id="SKB31696.1"/>
    </source>
</evidence>
<gene>
    <name evidence="2" type="ORF">SAMN06295937_100313</name>
</gene>
<accession>A0A1T5A9V8</accession>
<proteinExistence type="predicted"/>
<keyword evidence="1" id="KW-0812">Transmembrane</keyword>
<dbReference type="AlphaFoldDB" id="A0A1T5A9V8"/>
<keyword evidence="3" id="KW-1185">Reference proteome</keyword>
<feature type="transmembrane region" description="Helical" evidence="1">
    <location>
        <begin position="32"/>
        <end position="53"/>
    </location>
</feature>
<name>A0A1T5A9V8_9SPHN</name>
<evidence type="ECO:0000256" key="1">
    <source>
        <dbReference type="SAM" id="Phobius"/>
    </source>
</evidence>
<dbReference type="EMBL" id="FUYP01000003">
    <property type="protein sequence ID" value="SKB31696.1"/>
    <property type="molecule type" value="Genomic_DNA"/>
</dbReference>
<keyword evidence="1" id="KW-0472">Membrane</keyword>
<dbReference type="Proteomes" id="UP000190044">
    <property type="component" value="Unassembled WGS sequence"/>
</dbReference>
<protein>
    <submittedName>
        <fullName evidence="2">Uncharacterized protein</fullName>
    </submittedName>
</protein>
<evidence type="ECO:0000313" key="3">
    <source>
        <dbReference type="Proteomes" id="UP000190044"/>
    </source>
</evidence>
<dbReference type="RefSeq" id="WP_176141494.1">
    <property type="nucleotide sequence ID" value="NZ_FUYP01000003.1"/>
</dbReference>